<dbReference type="Pfam" id="PF19055">
    <property type="entry name" value="ABC2_membrane_7"/>
    <property type="match status" value="1"/>
</dbReference>
<gene>
    <name evidence="11" type="ORF">Dbus_chr2Lg648</name>
</gene>
<evidence type="ECO:0000256" key="4">
    <source>
        <dbReference type="ARBA" id="ARBA00022692"/>
    </source>
</evidence>
<accession>A0A0M3QTA3</accession>
<dbReference type="InterPro" id="IPR027417">
    <property type="entry name" value="P-loop_NTPase"/>
</dbReference>
<dbReference type="InterPro" id="IPR013525">
    <property type="entry name" value="ABC2_TM"/>
</dbReference>
<evidence type="ECO:0000313" key="11">
    <source>
        <dbReference type="EMBL" id="ALC38563.1"/>
    </source>
</evidence>
<dbReference type="EMBL" id="CP012523">
    <property type="protein sequence ID" value="ALC38563.1"/>
    <property type="molecule type" value="Genomic_DNA"/>
</dbReference>
<dbReference type="GO" id="GO:0016887">
    <property type="term" value="F:ATP hydrolysis activity"/>
    <property type="evidence" value="ECO:0007669"/>
    <property type="project" value="InterPro"/>
</dbReference>
<evidence type="ECO:0000256" key="8">
    <source>
        <dbReference type="ARBA" id="ARBA00023136"/>
    </source>
</evidence>
<dbReference type="GO" id="GO:0005886">
    <property type="term" value="C:plasma membrane"/>
    <property type="evidence" value="ECO:0007669"/>
    <property type="project" value="TreeGrafter"/>
</dbReference>
<dbReference type="InterPro" id="IPR043926">
    <property type="entry name" value="ABCG_dom"/>
</dbReference>
<sequence>MTDNATQREKNGLELRFSELCYQLKSGTNSKASNLILKDTCGELRAGCLTAIMGPSGAGKSSLLNVLAGFKLKGVSGHILLNGQPRELQAFRKMSSYIAQNHVMLSLLTVEETLRVSATLKLPSDTSSEAKQKILEDILDVLSLHSCRQTLVRDISGGEHKRLSIGIELITNPPIMFFDEPTSGLDSVASYQVMCYLQKLAHDGRIVVCVVHQPSSRLMQLFDDILVLAHGEVLYSGTQQEMLPSFHAAGFSCPQYYNPGDFVLEVGSESSNQRCESLIEQNKLKFMQTKSTFKLIVDEQTALIHMDSSSSADTELLRPKEQVGFGCQLRVLMQRHLVTMARDFVSSYRPALALDLILNSYTQIAVQARVFMHVLIALLLGLVYWQIGNDANKIVSNTSCLFFIILFIFSGNAMPSILLCMQDMPVFLREYYNGWYSLRAYYISKLLADMPLQFICPTLFIGIGYFMTGQPPQLERFVMCWSICILTGIIGHFIGVISGSLFKMQLAIFLVPAISIPFLLFSGFFIRLNELSWFLRPICDISFFRYIFEGLIRCIYGYNRGDMACYADFCYYKSSEKFVKDFGMTGDNFSDDLFALLIFLLLLLIAFYLTLHSCIKRAL</sequence>
<feature type="transmembrane region" description="Helical" evidence="9">
    <location>
        <begin position="441"/>
        <end position="466"/>
    </location>
</feature>
<comment type="subcellular location">
    <subcellularLocation>
        <location evidence="1">Membrane</location>
        <topology evidence="1">Multi-pass membrane protein</topology>
    </subcellularLocation>
</comment>
<dbReference type="Gene3D" id="3.40.50.300">
    <property type="entry name" value="P-loop containing nucleotide triphosphate hydrolases"/>
    <property type="match status" value="1"/>
</dbReference>
<name>A0A0M3QTA3_DROBS</name>
<evidence type="ECO:0000256" key="3">
    <source>
        <dbReference type="ARBA" id="ARBA00022448"/>
    </source>
</evidence>
<proteinExistence type="inferred from homology"/>
<dbReference type="SMR" id="A0A0M3QTA3"/>
<reference evidence="11 12" key="1">
    <citation type="submission" date="2015-08" db="EMBL/GenBank/DDBJ databases">
        <title>Ancestral chromatin configuration constrains chromatin evolution on differentiating sex chromosomes in Drosophila.</title>
        <authorList>
            <person name="Zhou Q."/>
            <person name="Bachtrog D."/>
        </authorList>
    </citation>
    <scope>NUCLEOTIDE SEQUENCE [LARGE SCALE GENOMIC DNA]</scope>
    <source>
        <tissue evidence="11">Whole larvae</tissue>
    </source>
</reference>
<evidence type="ECO:0000256" key="2">
    <source>
        <dbReference type="ARBA" id="ARBA00005814"/>
    </source>
</evidence>
<evidence type="ECO:0000256" key="1">
    <source>
        <dbReference type="ARBA" id="ARBA00004141"/>
    </source>
</evidence>
<feature type="transmembrane region" description="Helical" evidence="9">
    <location>
        <begin position="593"/>
        <end position="611"/>
    </location>
</feature>
<keyword evidence="8 9" id="KW-0472">Membrane</keyword>
<feature type="domain" description="ABC transporter" evidence="10">
    <location>
        <begin position="15"/>
        <end position="255"/>
    </location>
</feature>
<feature type="transmembrane region" description="Helical" evidence="9">
    <location>
        <begin position="400"/>
        <end position="421"/>
    </location>
</feature>
<dbReference type="PANTHER" id="PTHR48041:SF118">
    <property type="entry name" value="ATP-BINDING CASSETTE TRANSPORTER (ABC TRANSPORTER) FAMILY G MEMBER 16"/>
    <property type="match status" value="1"/>
</dbReference>
<dbReference type="GO" id="GO:0005524">
    <property type="term" value="F:ATP binding"/>
    <property type="evidence" value="ECO:0007669"/>
    <property type="project" value="UniProtKB-KW"/>
</dbReference>
<evidence type="ECO:0000256" key="5">
    <source>
        <dbReference type="ARBA" id="ARBA00022741"/>
    </source>
</evidence>
<dbReference type="OrthoDB" id="66620at2759"/>
<dbReference type="InterPro" id="IPR003439">
    <property type="entry name" value="ABC_transporter-like_ATP-bd"/>
</dbReference>
<evidence type="ECO:0000256" key="9">
    <source>
        <dbReference type="SAM" id="Phobius"/>
    </source>
</evidence>
<dbReference type="PANTHER" id="PTHR48041">
    <property type="entry name" value="ABC TRANSPORTER G FAMILY MEMBER 28"/>
    <property type="match status" value="1"/>
</dbReference>
<keyword evidence="3" id="KW-0813">Transport</keyword>
<dbReference type="Proteomes" id="UP000494163">
    <property type="component" value="Chromosome 2L"/>
</dbReference>
<protein>
    <submittedName>
        <fullName evidence="11">CG9664</fullName>
    </submittedName>
</protein>
<evidence type="ECO:0000256" key="6">
    <source>
        <dbReference type="ARBA" id="ARBA00022840"/>
    </source>
</evidence>
<dbReference type="STRING" id="30019.A0A0M3QTA3"/>
<feature type="transmembrane region" description="Helical" evidence="9">
    <location>
        <begin position="478"/>
        <end position="498"/>
    </location>
</feature>
<keyword evidence="7 9" id="KW-1133">Transmembrane helix</keyword>
<dbReference type="OMA" id="FGWDMAV"/>
<dbReference type="InterPro" id="IPR050352">
    <property type="entry name" value="ABCG_transporters"/>
</dbReference>
<dbReference type="InterPro" id="IPR003593">
    <property type="entry name" value="AAA+_ATPase"/>
</dbReference>
<feature type="transmembrane region" description="Helical" evidence="9">
    <location>
        <begin position="504"/>
        <end position="526"/>
    </location>
</feature>
<evidence type="ECO:0000259" key="10">
    <source>
        <dbReference type="PROSITE" id="PS50893"/>
    </source>
</evidence>
<comment type="similarity">
    <text evidence="2">Belongs to the ABC transporter superfamily. ABCG family. Eye pigment precursor importer (TC 3.A.1.204) subfamily.</text>
</comment>
<dbReference type="SUPFAM" id="SSF52540">
    <property type="entry name" value="P-loop containing nucleoside triphosphate hydrolases"/>
    <property type="match status" value="1"/>
</dbReference>
<evidence type="ECO:0000256" key="7">
    <source>
        <dbReference type="ARBA" id="ARBA00022989"/>
    </source>
</evidence>
<dbReference type="FunFam" id="3.40.50.300:FF:001077">
    <property type="entry name" value="Uncharacterized protein, isoform A"/>
    <property type="match status" value="1"/>
</dbReference>
<keyword evidence="4 9" id="KW-0812">Transmembrane</keyword>
<evidence type="ECO:0000313" key="12">
    <source>
        <dbReference type="Proteomes" id="UP000494163"/>
    </source>
</evidence>
<organism evidence="11 12">
    <name type="scientific">Drosophila busckii</name>
    <name type="common">Fruit fly</name>
    <dbReference type="NCBI Taxonomy" id="30019"/>
    <lineage>
        <taxon>Eukaryota</taxon>
        <taxon>Metazoa</taxon>
        <taxon>Ecdysozoa</taxon>
        <taxon>Arthropoda</taxon>
        <taxon>Hexapoda</taxon>
        <taxon>Insecta</taxon>
        <taxon>Pterygota</taxon>
        <taxon>Neoptera</taxon>
        <taxon>Endopterygota</taxon>
        <taxon>Diptera</taxon>
        <taxon>Brachycera</taxon>
        <taxon>Muscomorpha</taxon>
        <taxon>Ephydroidea</taxon>
        <taxon>Drosophilidae</taxon>
        <taxon>Drosophila</taxon>
    </lineage>
</organism>
<dbReference type="CDD" id="cd03213">
    <property type="entry name" value="ABCG_EPDR"/>
    <property type="match status" value="1"/>
</dbReference>
<keyword evidence="12" id="KW-1185">Reference proteome</keyword>
<keyword evidence="5" id="KW-0547">Nucleotide-binding</keyword>
<dbReference type="Pfam" id="PF01061">
    <property type="entry name" value="ABC2_membrane"/>
    <property type="match status" value="1"/>
</dbReference>
<dbReference type="AlphaFoldDB" id="A0A0M3QTA3"/>
<keyword evidence="6" id="KW-0067">ATP-binding</keyword>
<dbReference type="SMART" id="SM00382">
    <property type="entry name" value="AAA"/>
    <property type="match status" value="1"/>
</dbReference>
<feature type="transmembrane region" description="Helical" evidence="9">
    <location>
        <begin position="370"/>
        <end position="388"/>
    </location>
</feature>
<dbReference type="PROSITE" id="PS50893">
    <property type="entry name" value="ABC_TRANSPORTER_2"/>
    <property type="match status" value="1"/>
</dbReference>
<dbReference type="GO" id="GO:0140359">
    <property type="term" value="F:ABC-type transporter activity"/>
    <property type="evidence" value="ECO:0007669"/>
    <property type="project" value="InterPro"/>
</dbReference>
<dbReference type="Pfam" id="PF00005">
    <property type="entry name" value="ABC_tran"/>
    <property type="match status" value="1"/>
</dbReference>